<keyword evidence="3" id="KW-0998">Cell outer membrane</keyword>
<dbReference type="InterPro" id="IPR039426">
    <property type="entry name" value="TonB-dep_rcpt-like"/>
</dbReference>
<feature type="domain" description="TonB-dependent receptor-like beta-barrel" evidence="6">
    <location>
        <begin position="318"/>
        <end position="763"/>
    </location>
</feature>
<gene>
    <name evidence="8" type="ORF">KCG45_08095</name>
</gene>
<dbReference type="PANTHER" id="PTHR32552">
    <property type="entry name" value="FERRICHROME IRON RECEPTOR-RELATED"/>
    <property type="match status" value="1"/>
</dbReference>
<organism evidence="8 9">
    <name type="scientific">Erythrobacter ani</name>
    <dbReference type="NCBI Taxonomy" id="2827235"/>
    <lineage>
        <taxon>Bacteria</taxon>
        <taxon>Pseudomonadati</taxon>
        <taxon>Pseudomonadota</taxon>
        <taxon>Alphaproteobacteria</taxon>
        <taxon>Sphingomonadales</taxon>
        <taxon>Erythrobacteraceae</taxon>
        <taxon>Erythrobacter/Porphyrobacter group</taxon>
        <taxon>Erythrobacter</taxon>
    </lineage>
</organism>
<dbReference type="Pfam" id="PF00593">
    <property type="entry name" value="TonB_dep_Rec_b-barrel"/>
    <property type="match status" value="1"/>
</dbReference>
<evidence type="ECO:0000256" key="1">
    <source>
        <dbReference type="ARBA" id="ARBA00023065"/>
    </source>
</evidence>
<feature type="chain" id="PRO_5046189748" evidence="5">
    <location>
        <begin position="29"/>
        <end position="803"/>
    </location>
</feature>
<reference evidence="8 9" key="1">
    <citation type="submission" date="2021-04" db="EMBL/GenBank/DDBJ databases">
        <authorList>
            <person name="Pira H."/>
            <person name="Risdian C."/>
            <person name="Wink J."/>
        </authorList>
    </citation>
    <scope>NUCLEOTIDE SEQUENCE [LARGE SCALE GENOMIC DNA]</scope>
    <source>
        <strain evidence="8 9">WH131</strain>
    </source>
</reference>
<dbReference type="CDD" id="cd01347">
    <property type="entry name" value="ligand_gated_channel"/>
    <property type="match status" value="1"/>
</dbReference>
<keyword evidence="3 4" id="KW-0472">Membrane</keyword>
<proteinExistence type="inferred from homology"/>
<dbReference type="InterPro" id="IPR000531">
    <property type="entry name" value="Beta-barrel_TonB"/>
</dbReference>
<dbReference type="EMBL" id="JAGSPB010000002">
    <property type="protein sequence ID" value="MBV7266135.1"/>
    <property type="molecule type" value="Genomic_DNA"/>
</dbReference>
<name>A0ABS6SM70_9SPHN</name>
<evidence type="ECO:0000259" key="6">
    <source>
        <dbReference type="Pfam" id="PF00593"/>
    </source>
</evidence>
<evidence type="ECO:0000256" key="5">
    <source>
        <dbReference type="SAM" id="SignalP"/>
    </source>
</evidence>
<evidence type="ECO:0000256" key="4">
    <source>
        <dbReference type="RuleBase" id="RU003357"/>
    </source>
</evidence>
<dbReference type="Proteomes" id="UP000699975">
    <property type="component" value="Unassembled WGS sequence"/>
</dbReference>
<feature type="domain" description="TonB-dependent receptor plug" evidence="7">
    <location>
        <begin position="56"/>
        <end position="162"/>
    </location>
</feature>
<evidence type="ECO:0000313" key="8">
    <source>
        <dbReference type="EMBL" id="MBV7266135.1"/>
    </source>
</evidence>
<keyword evidence="3" id="KW-1134">Transmembrane beta strand</keyword>
<comment type="caution">
    <text evidence="8">The sequence shown here is derived from an EMBL/GenBank/DDBJ whole genome shotgun (WGS) entry which is preliminary data.</text>
</comment>
<dbReference type="RefSeq" id="WP_218316766.1">
    <property type="nucleotide sequence ID" value="NZ_JAGSPB010000002.1"/>
</dbReference>
<protein>
    <submittedName>
        <fullName evidence="8">TonB-dependent receptor</fullName>
    </submittedName>
</protein>
<keyword evidence="5" id="KW-0732">Signal</keyword>
<dbReference type="PROSITE" id="PS52016">
    <property type="entry name" value="TONB_DEPENDENT_REC_3"/>
    <property type="match status" value="1"/>
</dbReference>
<dbReference type="InterPro" id="IPR012910">
    <property type="entry name" value="Plug_dom"/>
</dbReference>
<evidence type="ECO:0000259" key="7">
    <source>
        <dbReference type="Pfam" id="PF07715"/>
    </source>
</evidence>
<evidence type="ECO:0000256" key="3">
    <source>
        <dbReference type="PROSITE-ProRule" id="PRU01360"/>
    </source>
</evidence>
<keyword evidence="8" id="KW-0675">Receptor</keyword>
<keyword evidence="2 4" id="KW-0798">TonB box</keyword>
<keyword evidence="9" id="KW-1185">Reference proteome</keyword>
<sequence length="803" mass="85708">MRVQGRCRSARLLAGTILGAAIASPVYAQENTDEEVVAQSDNVIIVTAQKREERLVEVPVSIAVTDGETLNALGFSEATDLQFTSPGLGLGDSNTPRGAGFRVRGVGTAIFADGVEQSVGSVVDGVPLARAGQGLADLIDIERVEVLRGPQGMLFGRNASAGLINIITKRPDLEDFGVEARVSYGEDNDFQASAALTGPIAENLGFRLTGYYNSRDGFITDIQTGDDLNDREEYGIRGSLLFDNGSDLEVIVRADYIRRDNQASVFPIRALAPDSPLVTSPIPGLIPPVLDPEIIAAADPEIDIVSISGEFFNEVEDYGGSVEINYDIGEFTLTSITAYREWLQIDNNDADNSTFNILDVNVGSNNLDQFSQEIRLTSPADQPFSFVIGGFYYESTNSNEVVQTGSFVPLFSQFLENGIPVPIPGTPFVLNPGDIGGRAVDIEVSVRDIAIFGQAEYDLTDSFTLIAGGRYTWTEVEATLDRFAPAGTSPIFNAVLGAPFAPLAYDLETDDGNLSFRFGARYELAQDVNFFATVSRGYKGPGFDTQVDFIIPDGVSPLEAALVAPEIPTNYEVGIKAARGAFNASLVLFRTEFDDFQAQVFETPPGATLGSFGVTNAGELVTQGFELELGVLPTDGLSFSAGLAYADTEFDEFVGAACPRVAQALPDNPCSGGASSFDASGLQATNAPQLSLTLNGRYDQPITDNFNGFLQVNSLTRSDNNFTLVPAGIASPYEQDGFTIVNASIGVEQADGLYGVSVFANNLFDTNFVTAIFDLPFGGAGDLGQFVTRDAERLIGVQAFVAF</sequence>
<keyword evidence="1" id="KW-0406">Ion transport</keyword>
<dbReference type="Pfam" id="PF07715">
    <property type="entry name" value="Plug"/>
    <property type="match status" value="1"/>
</dbReference>
<keyword evidence="3" id="KW-0813">Transport</keyword>
<accession>A0ABS6SM70</accession>
<comment type="similarity">
    <text evidence="3 4">Belongs to the TonB-dependent receptor family.</text>
</comment>
<evidence type="ECO:0000256" key="2">
    <source>
        <dbReference type="ARBA" id="ARBA00023077"/>
    </source>
</evidence>
<feature type="signal peptide" evidence="5">
    <location>
        <begin position="1"/>
        <end position="28"/>
    </location>
</feature>
<comment type="subcellular location">
    <subcellularLocation>
        <location evidence="3">Cell outer membrane</location>
        <topology evidence="3">Multi-pass membrane protein</topology>
    </subcellularLocation>
</comment>
<keyword evidence="3" id="KW-0812">Transmembrane</keyword>
<dbReference type="PANTHER" id="PTHR32552:SF81">
    <property type="entry name" value="TONB-DEPENDENT OUTER MEMBRANE RECEPTOR"/>
    <property type="match status" value="1"/>
</dbReference>
<evidence type="ECO:0000313" key="9">
    <source>
        <dbReference type="Proteomes" id="UP000699975"/>
    </source>
</evidence>